<comment type="caution">
    <text evidence="5">The sequence shown here is derived from an EMBL/GenBank/DDBJ whole genome shotgun (WGS) entry which is preliminary data.</text>
</comment>
<gene>
    <name evidence="5" type="ORF">ACFQ4H_00580</name>
</gene>
<evidence type="ECO:0000313" key="5">
    <source>
        <dbReference type="EMBL" id="MFD1319576.1"/>
    </source>
</evidence>
<dbReference type="Proteomes" id="UP001597260">
    <property type="component" value="Unassembled WGS sequence"/>
</dbReference>
<keyword evidence="2" id="KW-0560">Oxidoreductase</keyword>
<evidence type="ECO:0000256" key="2">
    <source>
        <dbReference type="ARBA" id="ARBA00023002"/>
    </source>
</evidence>
<protein>
    <submittedName>
        <fullName evidence="5">Gfo/Idh/MocA family oxidoreductase</fullName>
    </submittedName>
</protein>
<name>A0ABW3Y5D7_9ACTN</name>
<evidence type="ECO:0000313" key="6">
    <source>
        <dbReference type="Proteomes" id="UP001597260"/>
    </source>
</evidence>
<dbReference type="InterPro" id="IPR000683">
    <property type="entry name" value="Gfo/Idh/MocA-like_OxRdtase_N"/>
</dbReference>
<feature type="domain" description="Gfo/Idh/MocA-like oxidoreductase N-terminal" evidence="3">
    <location>
        <begin position="1"/>
        <end position="118"/>
    </location>
</feature>
<proteinExistence type="inferred from homology"/>
<dbReference type="Gene3D" id="3.30.360.10">
    <property type="entry name" value="Dihydrodipicolinate Reductase, domain 2"/>
    <property type="match status" value="1"/>
</dbReference>
<dbReference type="EMBL" id="JBHTMP010000001">
    <property type="protein sequence ID" value="MFD1319576.1"/>
    <property type="molecule type" value="Genomic_DNA"/>
</dbReference>
<keyword evidence="6" id="KW-1185">Reference proteome</keyword>
<dbReference type="Pfam" id="PF01408">
    <property type="entry name" value="GFO_IDH_MocA"/>
    <property type="match status" value="1"/>
</dbReference>
<reference evidence="6" key="1">
    <citation type="journal article" date="2019" name="Int. J. Syst. Evol. Microbiol.">
        <title>The Global Catalogue of Microorganisms (GCM) 10K type strain sequencing project: providing services to taxonomists for standard genome sequencing and annotation.</title>
        <authorList>
            <consortium name="The Broad Institute Genomics Platform"/>
            <consortium name="The Broad Institute Genome Sequencing Center for Infectious Disease"/>
            <person name="Wu L."/>
            <person name="Ma J."/>
        </authorList>
    </citation>
    <scope>NUCLEOTIDE SEQUENCE [LARGE SCALE GENOMIC DNA]</scope>
    <source>
        <strain evidence="6">JCM 31037</strain>
    </source>
</reference>
<accession>A0ABW3Y5D7</accession>
<dbReference type="SUPFAM" id="SSF55347">
    <property type="entry name" value="Glyceraldehyde-3-phosphate dehydrogenase-like, C-terminal domain"/>
    <property type="match status" value="1"/>
</dbReference>
<dbReference type="PANTHER" id="PTHR42840">
    <property type="entry name" value="NAD(P)-BINDING ROSSMANN-FOLD SUPERFAMILY PROTEIN-RELATED"/>
    <property type="match status" value="1"/>
</dbReference>
<evidence type="ECO:0000256" key="1">
    <source>
        <dbReference type="ARBA" id="ARBA00010928"/>
    </source>
</evidence>
<dbReference type="Gene3D" id="3.40.50.720">
    <property type="entry name" value="NAD(P)-binding Rossmann-like Domain"/>
    <property type="match status" value="1"/>
</dbReference>
<dbReference type="SUPFAM" id="SSF51735">
    <property type="entry name" value="NAD(P)-binding Rossmann-fold domains"/>
    <property type="match status" value="1"/>
</dbReference>
<dbReference type="InterPro" id="IPR055170">
    <property type="entry name" value="GFO_IDH_MocA-like_dom"/>
</dbReference>
<evidence type="ECO:0000259" key="3">
    <source>
        <dbReference type="Pfam" id="PF01408"/>
    </source>
</evidence>
<sequence length="342" mass="36185">MRIALLGAGRIGTAHAANLHVHREVSQLIIVDPEVGRARAAAEALDAAYTDDVEAAFATGPDAVVIATPTATHADLILRAIAAGIPVFCEKPVAMTVRQTVDVARRVAESGVPVQIGFQRRFDAGYLAARAALQAGEVGTLHRLHLVTGDPAPPHADYIPLSGGIFRDCHIHDFDIARWLTGADVVEVYATGANRGAAFFAEADDVDTATTILTFTDGTLATVQGSRYNGAGYDVRVELAGTLATYVVGLDPRSPLRSAEPGVTAPVEPAWPDFWHRFRPAYAAEIAAFVDVVAGRTASPCTVDEALEALYVAEAAELSRHERRPVRVDEVRLGEPAGVGGQ</sequence>
<dbReference type="PANTHER" id="PTHR42840:SF3">
    <property type="entry name" value="BINDING ROSSMANN FOLD OXIDOREDUCTASE, PUTATIVE (AFU_ORTHOLOGUE AFUA_2G10240)-RELATED"/>
    <property type="match status" value="1"/>
</dbReference>
<comment type="similarity">
    <text evidence="1">Belongs to the Gfo/Idh/MocA family.</text>
</comment>
<organism evidence="5 6">
    <name type="scientific">Micromonospora sonneratiae</name>
    <dbReference type="NCBI Taxonomy" id="1184706"/>
    <lineage>
        <taxon>Bacteria</taxon>
        <taxon>Bacillati</taxon>
        <taxon>Actinomycetota</taxon>
        <taxon>Actinomycetes</taxon>
        <taxon>Micromonosporales</taxon>
        <taxon>Micromonosporaceae</taxon>
        <taxon>Micromonospora</taxon>
    </lineage>
</organism>
<dbReference type="RefSeq" id="WP_377565575.1">
    <property type="nucleotide sequence ID" value="NZ_JBHTMP010000001.1"/>
</dbReference>
<dbReference type="InterPro" id="IPR036291">
    <property type="entry name" value="NAD(P)-bd_dom_sf"/>
</dbReference>
<feature type="domain" description="GFO/IDH/MocA-like oxidoreductase" evidence="4">
    <location>
        <begin position="126"/>
        <end position="246"/>
    </location>
</feature>
<evidence type="ECO:0000259" key="4">
    <source>
        <dbReference type="Pfam" id="PF22725"/>
    </source>
</evidence>
<dbReference type="Pfam" id="PF22725">
    <property type="entry name" value="GFO_IDH_MocA_C3"/>
    <property type="match status" value="1"/>
</dbReference>